<accession>A0A444Z565</accession>
<dbReference type="InterPro" id="IPR001878">
    <property type="entry name" value="Znf_CCHC"/>
</dbReference>
<dbReference type="GO" id="GO:0008270">
    <property type="term" value="F:zinc ion binding"/>
    <property type="evidence" value="ECO:0007669"/>
    <property type="project" value="UniProtKB-KW"/>
</dbReference>
<feature type="domain" description="CCHC-type" evidence="3">
    <location>
        <begin position="92"/>
        <end position="106"/>
    </location>
</feature>
<dbReference type="AlphaFoldDB" id="A0A444Z565"/>
<sequence length="120" mass="13607">MNAVAPMDIRIFSDLVNKARVVEEYAKTVASSRETHRGSTSRERDDYLGPKGQNFKKYGEGKRSRAYSSDMKCQECGSYHPNKPCQLGKKLCYKCGTLGHLVRECPHRVTHELGRSRQQG</sequence>
<dbReference type="EMBL" id="SDMP01000015">
    <property type="protein sequence ID" value="RYR09226.1"/>
    <property type="molecule type" value="Genomic_DNA"/>
</dbReference>
<dbReference type="SMART" id="SM00343">
    <property type="entry name" value="ZnF_C2HC"/>
    <property type="match status" value="1"/>
</dbReference>
<comment type="caution">
    <text evidence="4">The sequence shown here is derived from an EMBL/GenBank/DDBJ whole genome shotgun (WGS) entry which is preliminary data.</text>
</comment>
<evidence type="ECO:0000313" key="4">
    <source>
        <dbReference type="EMBL" id="RYR09226.1"/>
    </source>
</evidence>
<feature type="region of interest" description="Disordered" evidence="2">
    <location>
        <begin position="28"/>
        <end position="61"/>
    </location>
</feature>
<dbReference type="Proteomes" id="UP000289738">
    <property type="component" value="Chromosome B05"/>
</dbReference>
<dbReference type="Gene3D" id="4.10.60.10">
    <property type="entry name" value="Zinc finger, CCHC-type"/>
    <property type="match status" value="1"/>
</dbReference>
<dbReference type="InterPro" id="IPR036875">
    <property type="entry name" value="Znf_CCHC_sf"/>
</dbReference>
<evidence type="ECO:0000256" key="1">
    <source>
        <dbReference type="PROSITE-ProRule" id="PRU00047"/>
    </source>
</evidence>
<evidence type="ECO:0000313" key="5">
    <source>
        <dbReference type="Proteomes" id="UP000289738"/>
    </source>
</evidence>
<evidence type="ECO:0000256" key="2">
    <source>
        <dbReference type="SAM" id="MobiDB-lite"/>
    </source>
</evidence>
<dbReference type="Pfam" id="PF00098">
    <property type="entry name" value="zf-CCHC"/>
    <property type="match status" value="1"/>
</dbReference>
<dbReference type="PROSITE" id="PS50158">
    <property type="entry name" value="ZF_CCHC"/>
    <property type="match status" value="1"/>
</dbReference>
<reference evidence="4 5" key="1">
    <citation type="submission" date="2019-01" db="EMBL/GenBank/DDBJ databases">
        <title>Sequencing of cultivated peanut Arachis hypogaea provides insights into genome evolution and oil improvement.</title>
        <authorList>
            <person name="Chen X."/>
        </authorList>
    </citation>
    <scope>NUCLEOTIDE SEQUENCE [LARGE SCALE GENOMIC DNA]</scope>
    <source>
        <strain evidence="5">cv. Fuhuasheng</strain>
        <tissue evidence="4">Leaves</tissue>
    </source>
</reference>
<keyword evidence="1" id="KW-0862">Zinc</keyword>
<evidence type="ECO:0000259" key="3">
    <source>
        <dbReference type="PROSITE" id="PS50158"/>
    </source>
</evidence>
<dbReference type="GO" id="GO:0003676">
    <property type="term" value="F:nucleic acid binding"/>
    <property type="evidence" value="ECO:0007669"/>
    <property type="project" value="InterPro"/>
</dbReference>
<protein>
    <recommendedName>
        <fullName evidence="3">CCHC-type domain-containing protein</fullName>
    </recommendedName>
</protein>
<feature type="compositionally biased region" description="Basic and acidic residues" evidence="2">
    <location>
        <begin position="33"/>
        <end position="48"/>
    </location>
</feature>
<keyword evidence="5" id="KW-1185">Reference proteome</keyword>
<organism evidence="4 5">
    <name type="scientific">Arachis hypogaea</name>
    <name type="common">Peanut</name>
    <dbReference type="NCBI Taxonomy" id="3818"/>
    <lineage>
        <taxon>Eukaryota</taxon>
        <taxon>Viridiplantae</taxon>
        <taxon>Streptophyta</taxon>
        <taxon>Embryophyta</taxon>
        <taxon>Tracheophyta</taxon>
        <taxon>Spermatophyta</taxon>
        <taxon>Magnoliopsida</taxon>
        <taxon>eudicotyledons</taxon>
        <taxon>Gunneridae</taxon>
        <taxon>Pentapetalae</taxon>
        <taxon>rosids</taxon>
        <taxon>fabids</taxon>
        <taxon>Fabales</taxon>
        <taxon>Fabaceae</taxon>
        <taxon>Papilionoideae</taxon>
        <taxon>50 kb inversion clade</taxon>
        <taxon>dalbergioids sensu lato</taxon>
        <taxon>Dalbergieae</taxon>
        <taxon>Pterocarpus clade</taxon>
        <taxon>Arachis</taxon>
    </lineage>
</organism>
<keyword evidence="1" id="KW-0479">Metal-binding</keyword>
<gene>
    <name evidence="4" type="ORF">Ahy_B05g077384</name>
</gene>
<name>A0A444Z565_ARAHY</name>
<keyword evidence="1" id="KW-0863">Zinc-finger</keyword>
<proteinExistence type="predicted"/>
<dbReference type="SUPFAM" id="SSF57756">
    <property type="entry name" value="Retrovirus zinc finger-like domains"/>
    <property type="match status" value="1"/>
</dbReference>